<feature type="region of interest" description="Disordered" evidence="1">
    <location>
        <begin position="1"/>
        <end position="61"/>
    </location>
</feature>
<dbReference type="OrthoDB" id="277832at2759"/>
<accession>A0A165HJU8</accession>
<keyword evidence="4" id="KW-1185">Reference proteome</keyword>
<feature type="region of interest" description="Disordered" evidence="1">
    <location>
        <begin position="189"/>
        <end position="237"/>
    </location>
</feature>
<dbReference type="PANTHER" id="PTHR13360:SF1">
    <property type="entry name" value="ACTIVATING SIGNAL COINTEGRATOR 1 COMPLEX SUBUNIT 1"/>
    <property type="match status" value="1"/>
</dbReference>
<evidence type="ECO:0000313" key="4">
    <source>
        <dbReference type="Proteomes" id="UP000076842"/>
    </source>
</evidence>
<feature type="compositionally biased region" description="Polar residues" evidence="1">
    <location>
        <begin position="1"/>
        <end position="14"/>
    </location>
</feature>
<dbReference type="Gene3D" id="3.90.1140.10">
    <property type="entry name" value="Cyclic phosphodiesterase"/>
    <property type="match status" value="1"/>
</dbReference>
<evidence type="ECO:0000313" key="3">
    <source>
        <dbReference type="EMBL" id="KZT59390.1"/>
    </source>
</evidence>
<organism evidence="3 4">
    <name type="scientific">Calocera cornea HHB12733</name>
    <dbReference type="NCBI Taxonomy" id="1353952"/>
    <lineage>
        <taxon>Eukaryota</taxon>
        <taxon>Fungi</taxon>
        <taxon>Dikarya</taxon>
        <taxon>Basidiomycota</taxon>
        <taxon>Agaricomycotina</taxon>
        <taxon>Dacrymycetes</taxon>
        <taxon>Dacrymycetales</taxon>
        <taxon>Dacrymycetaceae</taxon>
        <taxon>Calocera</taxon>
    </lineage>
</organism>
<sequence length="408" mass="44111">MAKFTTSAGSSSVVSDEGDKLKYQHWKQKGNINSTEGSEQAAEGGGKGKGGHWKEGGGGRARPTHFLALPLSTYPDLHAHIAHLTSAFLASQPPIEGLDPSIVIQGVRMHLTLGVMSLRSQGKGKGRRDNNEDGDAEEVEAEGTDKRLKTPSEALAHLQSLRGQISQFLEGHNLQVSLGGVEVMKSRRRRMRLPQAGGAAVGGETRDMGEDADKDADENENAAERSSSVRAPTKQEDEFEEMADVLYVSIPESNPENARVWALGRMIEQSFKDAGYITETRPLKLHLTIINTSHRRPKPRGRKTFQFSYTGMKSIMASVPPPPLPHGVRASSASATFGPNRPTAADFKQVQADVAKSAVGQSLWTDFGTWTIPAVELWVMGSRDAEGRYVSLGGVPLLSPLFPEKAPA</sequence>
<dbReference type="GO" id="GO:0006355">
    <property type="term" value="P:regulation of DNA-templated transcription"/>
    <property type="evidence" value="ECO:0007669"/>
    <property type="project" value="TreeGrafter"/>
</dbReference>
<dbReference type="InterPro" id="IPR019510">
    <property type="entry name" value="AKAP7-like_phosphoesterase"/>
</dbReference>
<reference evidence="3 4" key="1">
    <citation type="journal article" date="2016" name="Mol. Biol. Evol.">
        <title>Comparative Genomics of Early-Diverging Mushroom-Forming Fungi Provides Insights into the Origins of Lignocellulose Decay Capabilities.</title>
        <authorList>
            <person name="Nagy L.G."/>
            <person name="Riley R."/>
            <person name="Tritt A."/>
            <person name="Adam C."/>
            <person name="Daum C."/>
            <person name="Floudas D."/>
            <person name="Sun H."/>
            <person name="Yadav J.S."/>
            <person name="Pangilinan J."/>
            <person name="Larsson K.H."/>
            <person name="Matsuura K."/>
            <person name="Barry K."/>
            <person name="Labutti K."/>
            <person name="Kuo R."/>
            <person name="Ohm R.A."/>
            <person name="Bhattacharya S.S."/>
            <person name="Shirouzu T."/>
            <person name="Yoshinaga Y."/>
            <person name="Martin F.M."/>
            <person name="Grigoriev I.V."/>
            <person name="Hibbett D.S."/>
        </authorList>
    </citation>
    <scope>NUCLEOTIDE SEQUENCE [LARGE SCALE GENOMIC DNA]</scope>
    <source>
        <strain evidence="3 4">HHB12733</strain>
    </source>
</reference>
<feature type="compositionally biased region" description="Acidic residues" evidence="1">
    <location>
        <begin position="132"/>
        <end position="142"/>
    </location>
</feature>
<dbReference type="PANTHER" id="PTHR13360">
    <property type="entry name" value="ACTIVATING SIGNAL COINTEGRATOR 1 COMPLEX SUBUNIT 1"/>
    <property type="match status" value="1"/>
</dbReference>
<feature type="region of interest" description="Disordered" evidence="1">
    <location>
        <begin position="120"/>
        <end position="147"/>
    </location>
</feature>
<name>A0A165HJU8_9BASI</name>
<proteinExistence type="predicted"/>
<protein>
    <recommendedName>
        <fullName evidence="2">A-kinase anchor protein 7-like phosphoesterase domain-containing protein</fullName>
    </recommendedName>
</protein>
<evidence type="ECO:0000259" key="2">
    <source>
        <dbReference type="Pfam" id="PF10469"/>
    </source>
</evidence>
<dbReference type="AlphaFoldDB" id="A0A165HJU8"/>
<feature type="compositionally biased region" description="Acidic residues" evidence="1">
    <location>
        <begin position="212"/>
        <end position="221"/>
    </location>
</feature>
<dbReference type="EMBL" id="KV423941">
    <property type="protein sequence ID" value="KZT59390.1"/>
    <property type="molecule type" value="Genomic_DNA"/>
</dbReference>
<dbReference type="GO" id="GO:0006307">
    <property type="term" value="P:DNA alkylation repair"/>
    <property type="evidence" value="ECO:0007669"/>
    <property type="project" value="InterPro"/>
</dbReference>
<feature type="domain" description="A-kinase anchor protein 7-like phosphoesterase" evidence="2">
    <location>
        <begin position="153"/>
        <end position="396"/>
    </location>
</feature>
<gene>
    <name evidence="3" type="ORF">CALCODRAFT_481626</name>
</gene>
<dbReference type="GO" id="GO:0005634">
    <property type="term" value="C:nucleus"/>
    <property type="evidence" value="ECO:0007669"/>
    <property type="project" value="TreeGrafter"/>
</dbReference>
<dbReference type="InterPro" id="IPR009210">
    <property type="entry name" value="ASCC1"/>
</dbReference>
<dbReference type="InParanoid" id="A0A165HJU8"/>
<evidence type="ECO:0000256" key="1">
    <source>
        <dbReference type="SAM" id="MobiDB-lite"/>
    </source>
</evidence>
<dbReference type="Proteomes" id="UP000076842">
    <property type="component" value="Unassembled WGS sequence"/>
</dbReference>
<feature type="domain" description="A-kinase anchor protein 7-like phosphoesterase" evidence="2">
    <location>
        <begin position="63"/>
        <end position="122"/>
    </location>
</feature>
<dbReference type="Pfam" id="PF10469">
    <property type="entry name" value="AKAP7_NLS"/>
    <property type="match status" value="2"/>
</dbReference>
<dbReference type="STRING" id="1353952.A0A165HJU8"/>